<evidence type="ECO:0000259" key="1">
    <source>
        <dbReference type="Pfam" id="PF04494"/>
    </source>
</evidence>
<reference evidence="3 4" key="1">
    <citation type="submission" date="2024-01" db="EMBL/GenBank/DDBJ databases">
        <title>A telomere-to-telomere, gap-free genome of sweet tea (Lithocarpus litseifolius).</title>
        <authorList>
            <person name="Zhou J."/>
        </authorList>
    </citation>
    <scope>NUCLEOTIDE SEQUENCE [LARGE SCALE GENOMIC DNA]</scope>
    <source>
        <strain evidence="3">Zhou-2022a</strain>
        <tissue evidence="3">Leaf</tissue>
    </source>
</reference>
<dbReference type="InterPro" id="IPR037264">
    <property type="entry name" value="TFIID_NTD2_sf"/>
</dbReference>
<dbReference type="PANTHER" id="PTHR13162">
    <property type="entry name" value="CCR4-NOT TRANSCRIPTION COMPLEX"/>
    <property type="match status" value="1"/>
</dbReference>
<comment type="caution">
    <text evidence="3">The sequence shown here is derived from an EMBL/GenBank/DDBJ whole genome shotgun (WGS) entry which is preliminary data.</text>
</comment>
<dbReference type="Gene3D" id="1.25.40.500">
    <property type="entry name" value="TFIID subunit TAF5, NTD2 domain"/>
    <property type="match status" value="1"/>
</dbReference>
<keyword evidence="4" id="KW-1185">Reference proteome</keyword>
<dbReference type="GO" id="GO:0000288">
    <property type="term" value="P:nuclear-transcribed mRNA catabolic process, deadenylation-dependent decay"/>
    <property type="evidence" value="ECO:0007669"/>
    <property type="project" value="TreeGrafter"/>
</dbReference>
<feature type="domain" description="P-type ATPase C-terminal" evidence="2">
    <location>
        <begin position="334"/>
        <end position="377"/>
    </location>
</feature>
<dbReference type="GO" id="GO:0030015">
    <property type="term" value="C:CCR4-NOT core complex"/>
    <property type="evidence" value="ECO:0007669"/>
    <property type="project" value="InterPro"/>
</dbReference>
<evidence type="ECO:0000313" key="4">
    <source>
        <dbReference type="Proteomes" id="UP001459277"/>
    </source>
</evidence>
<dbReference type="SUPFAM" id="SSF160897">
    <property type="entry name" value="Taf5 N-terminal domain-like"/>
    <property type="match status" value="1"/>
</dbReference>
<dbReference type="GO" id="GO:0000932">
    <property type="term" value="C:P-body"/>
    <property type="evidence" value="ECO:0007669"/>
    <property type="project" value="TreeGrafter"/>
</dbReference>
<gene>
    <name evidence="3" type="ORF">SO802_007926</name>
</gene>
<protein>
    <submittedName>
        <fullName evidence="3">Uncharacterized protein</fullName>
    </submittedName>
</protein>
<evidence type="ECO:0000313" key="3">
    <source>
        <dbReference type="EMBL" id="KAL0012818.1"/>
    </source>
</evidence>
<dbReference type="PANTHER" id="PTHR13162:SF8">
    <property type="entry name" value="CCR4-NOT TRANSCRIPTION COMPLEX SUBUNIT 1"/>
    <property type="match status" value="1"/>
</dbReference>
<evidence type="ECO:0000259" key="2">
    <source>
        <dbReference type="Pfam" id="PF16212"/>
    </source>
</evidence>
<dbReference type="InterPro" id="IPR032630">
    <property type="entry name" value="P_typ_ATPase_c"/>
</dbReference>
<dbReference type="EMBL" id="JAZDWU010000002">
    <property type="protein sequence ID" value="KAL0012818.1"/>
    <property type="molecule type" value="Genomic_DNA"/>
</dbReference>
<dbReference type="Pfam" id="PF04494">
    <property type="entry name" value="TFIID_NTD2"/>
    <property type="match status" value="1"/>
</dbReference>
<dbReference type="Proteomes" id="UP001459277">
    <property type="component" value="Unassembled WGS sequence"/>
</dbReference>
<dbReference type="InterPro" id="IPR040398">
    <property type="entry name" value="Not1"/>
</dbReference>
<feature type="domain" description="TFIID subunit TAF5 NTD2" evidence="1">
    <location>
        <begin position="248"/>
        <end position="284"/>
    </location>
</feature>
<proteinExistence type="predicted"/>
<dbReference type="GO" id="GO:0017148">
    <property type="term" value="P:negative regulation of translation"/>
    <property type="evidence" value="ECO:0007669"/>
    <property type="project" value="InterPro"/>
</dbReference>
<dbReference type="InterPro" id="IPR007582">
    <property type="entry name" value="TFIID_NTD2"/>
</dbReference>
<dbReference type="Pfam" id="PF16212">
    <property type="entry name" value="PhoLip_ATPase_C"/>
    <property type="match status" value="1"/>
</dbReference>
<sequence>MAQMKELCTNPVSVACTDQIKNIVMLLQRSEGLSKHMDFFMQMLSLVQFNDVTPFVLTPLLSDELREADFMRNMNLFNDCGEDDFDSILAEMEKEMSMGDIMKELGYGCTVNASQCKEILSLFLPLPEFTLSKILGTIACTQAGLEDNQNTFSTFSLAVGCSNLSDLPLLNSWNIDAPATNWIRVIENMDHEGFYIPNHEAFSFFMSVYRRACQSKNNSSSSISTNSITDPDFAKHLLSFSEFESVVARYQDGYSKLRSWTYSSLDLYKHELLRVLYPVFMQMFHGSGGERAYSRSFACCLLRQGMEQIVINSETPIIKEVEKARDNSAVAVAVMSSDIAIAQFRNLQRLLLVDGHWCYRRISTMECLKFLMEIQFGGSQDFSTNLFHDSGAVSNRYLETSSTFMKVLKAHTGLITSSQLAEEMEKLHAPVMDPNPRLPNGKLQMTLEMTSLHPLLKSYLGQ</sequence>
<accession>A0AAW2DTD9</accession>
<dbReference type="GO" id="GO:0060090">
    <property type="term" value="F:molecular adaptor activity"/>
    <property type="evidence" value="ECO:0007669"/>
    <property type="project" value="TreeGrafter"/>
</dbReference>
<dbReference type="AlphaFoldDB" id="A0AAW2DTD9"/>
<name>A0AAW2DTD9_9ROSI</name>
<organism evidence="3 4">
    <name type="scientific">Lithocarpus litseifolius</name>
    <dbReference type="NCBI Taxonomy" id="425828"/>
    <lineage>
        <taxon>Eukaryota</taxon>
        <taxon>Viridiplantae</taxon>
        <taxon>Streptophyta</taxon>
        <taxon>Embryophyta</taxon>
        <taxon>Tracheophyta</taxon>
        <taxon>Spermatophyta</taxon>
        <taxon>Magnoliopsida</taxon>
        <taxon>eudicotyledons</taxon>
        <taxon>Gunneridae</taxon>
        <taxon>Pentapetalae</taxon>
        <taxon>rosids</taxon>
        <taxon>fabids</taxon>
        <taxon>Fagales</taxon>
        <taxon>Fagaceae</taxon>
        <taxon>Lithocarpus</taxon>
    </lineage>
</organism>